<sequence>MAMDGAEIATVVRPVAAGTRAAWSAPELAADPSWVFALSEGAAGEMARAVRRAHRPGQPLTDYRREDFDFSAALPVLDAAFAETRNGRGIALVQGLPREALSEPEFELLTWAIGLHAGVPRPQGKATHYLSAVRDVGTVYRSGTGRGYSSNAELDFHTDGADVVALTCFNTAKAGGMSMVSSSVTAHNIMASERPDLAALLHGTFHFSRQAEQAPDEAPFYPHPIYAALEGRLHSRWNRNRIISAQKLPGVPPLSAAQHATIDLLDEILRRPSVMYAMHLAPGDMQLLNSHVTLHSRTEFEDHDDPAAKRLLFRLWLTPPDARALPEAWLPGYRSVAARTVRGGIRGQAYDSVRRAFERRQAAALAMLLEPEANQA</sequence>
<organism evidence="5 6">
    <name type="scientific">Dankookia rubra</name>
    <dbReference type="NCBI Taxonomy" id="1442381"/>
    <lineage>
        <taxon>Bacteria</taxon>
        <taxon>Pseudomonadati</taxon>
        <taxon>Pseudomonadota</taxon>
        <taxon>Alphaproteobacteria</taxon>
        <taxon>Acetobacterales</taxon>
        <taxon>Roseomonadaceae</taxon>
        <taxon>Dankookia</taxon>
    </lineage>
</organism>
<evidence type="ECO:0000256" key="1">
    <source>
        <dbReference type="ARBA" id="ARBA00001954"/>
    </source>
</evidence>
<dbReference type="InterPro" id="IPR003819">
    <property type="entry name" value="TauD/TfdA-like"/>
</dbReference>
<protein>
    <recommendedName>
        <fullName evidence="4">TauD/TfdA-like domain-containing protein</fullName>
    </recommendedName>
</protein>
<comment type="caution">
    <text evidence="5">The sequence shown here is derived from an EMBL/GenBank/DDBJ whole genome shotgun (WGS) entry which is preliminary data.</text>
</comment>
<evidence type="ECO:0000256" key="3">
    <source>
        <dbReference type="ARBA" id="ARBA00023194"/>
    </source>
</evidence>
<reference evidence="5 6" key="1">
    <citation type="journal article" date="2016" name="J. Microbiol.">
        <title>Dankookia rubra gen. nov., sp. nov., an alphaproteobacterium isolated from sediment of a shallow stream.</title>
        <authorList>
            <person name="Kim W.H."/>
            <person name="Kim D.H."/>
            <person name="Kang K."/>
            <person name="Ahn T.Y."/>
        </authorList>
    </citation>
    <scope>NUCLEOTIDE SEQUENCE [LARGE SCALE GENOMIC DNA]</scope>
    <source>
        <strain evidence="5 6">JCM30602</strain>
    </source>
</reference>
<evidence type="ECO:0000313" key="5">
    <source>
        <dbReference type="EMBL" id="TDH64428.1"/>
    </source>
</evidence>
<comment type="cofactor">
    <cofactor evidence="1">
        <name>Fe(2+)</name>
        <dbReference type="ChEBI" id="CHEBI:29033"/>
    </cofactor>
</comment>
<dbReference type="SUPFAM" id="SSF51197">
    <property type="entry name" value="Clavaminate synthase-like"/>
    <property type="match status" value="1"/>
</dbReference>
<dbReference type="GO" id="GO:0016706">
    <property type="term" value="F:2-oxoglutarate-dependent dioxygenase activity"/>
    <property type="evidence" value="ECO:0007669"/>
    <property type="project" value="UniProtKB-ARBA"/>
</dbReference>
<evidence type="ECO:0000313" key="6">
    <source>
        <dbReference type="Proteomes" id="UP000295096"/>
    </source>
</evidence>
<feature type="domain" description="TauD/TfdA-like" evidence="4">
    <location>
        <begin position="58"/>
        <end position="316"/>
    </location>
</feature>
<dbReference type="Gene3D" id="3.60.130.10">
    <property type="entry name" value="Clavaminate synthase-like"/>
    <property type="match status" value="1"/>
</dbReference>
<dbReference type="PANTHER" id="PTHR10696:SF56">
    <property type="entry name" value="TAUD_TFDA-LIKE DOMAIN-CONTAINING PROTEIN"/>
    <property type="match status" value="1"/>
</dbReference>
<keyword evidence="3" id="KW-0045">Antibiotic biosynthesis</keyword>
<dbReference type="PANTHER" id="PTHR10696">
    <property type="entry name" value="GAMMA-BUTYROBETAINE HYDROXYLASE-RELATED"/>
    <property type="match status" value="1"/>
</dbReference>
<dbReference type="InterPro" id="IPR050411">
    <property type="entry name" value="AlphaKG_dependent_hydroxylases"/>
</dbReference>
<keyword evidence="2" id="KW-0560">Oxidoreductase</keyword>
<dbReference type="AlphaFoldDB" id="A0A4R5QNK4"/>
<dbReference type="Proteomes" id="UP000295096">
    <property type="component" value="Unassembled WGS sequence"/>
</dbReference>
<dbReference type="Pfam" id="PF02668">
    <property type="entry name" value="TauD"/>
    <property type="match status" value="1"/>
</dbReference>
<gene>
    <name evidence="5" type="ORF">E2C06_00335</name>
</gene>
<dbReference type="OrthoDB" id="5491415at2"/>
<keyword evidence="6" id="KW-1185">Reference proteome</keyword>
<dbReference type="InterPro" id="IPR042098">
    <property type="entry name" value="TauD-like_sf"/>
</dbReference>
<accession>A0A4R5QNK4</accession>
<dbReference type="GO" id="GO:0017000">
    <property type="term" value="P:antibiotic biosynthetic process"/>
    <property type="evidence" value="ECO:0007669"/>
    <property type="project" value="UniProtKB-KW"/>
</dbReference>
<dbReference type="EMBL" id="SMSJ01000001">
    <property type="protein sequence ID" value="TDH64428.1"/>
    <property type="molecule type" value="Genomic_DNA"/>
</dbReference>
<name>A0A4R5QNK4_9PROT</name>
<evidence type="ECO:0000256" key="2">
    <source>
        <dbReference type="ARBA" id="ARBA00023002"/>
    </source>
</evidence>
<evidence type="ECO:0000259" key="4">
    <source>
        <dbReference type="Pfam" id="PF02668"/>
    </source>
</evidence>
<proteinExistence type="predicted"/>